<feature type="non-terminal residue" evidence="8">
    <location>
        <position position="79"/>
    </location>
</feature>
<evidence type="ECO:0000256" key="4">
    <source>
        <dbReference type="ARBA" id="ARBA00023125"/>
    </source>
</evidence>
<dbReference type="GO" id="GO:0003713">
    <property type="term" value="F:transcription coactivator activity"/>
    <property type="evidence" value="ECO:0007669"/>
    <property type="project" value="InterPro"/>
</dbReference>
<evidence type="ECO:0000256" key="5">
    <source>
        <dbReference type="ARBA" id="ARBA00023163"/>
    </source>
</evidence>
<comment type="similarity">
    <text evidence="2">Belongs to the transcriptional coactivator PC4 family.</text>
</comment>
<dbReference type="InterPro" id="IPR009044">
    <property type="entry name" value="ssDNA-bd_transcriptional_reg"/>
</dbReference>
<dbReference type="InterPro" id="IPR045125">
    <property type="entry name" value="Sub1/Tcp4-like"/>
</dbReference>
<name>A0A8E2AP25_9APHY</name>
<dbReference type="PANTHER" id="PTHR13215">
    <property type="entry name" value="RNA POLYMERASE II TRANSCRIPTIONAL COACTIVATOR"/>
    <property type="match status" value="1"/>
</dbReference>
<dbReference type="GO" id="GO:0005634">
    <property type="term" value="C:nucleus"/>
    <property type="evidence" value="ECO:0007669"/>
    <property type="project" value="UniProtKB-SubCell"/>
</dbReference>
<dbReference type="AlphaFoldDB" id="A0A8E2AP25"/>
<evidence type="ECO:0000313" key="8">
    <source>
        <dbReference type="EMBL" id="OCH85517.1"/>
    </source>
</evidence>
<dbReference type="GO" id="GO:0003677">
    <property type="term" value="F:DNA binding"/>
    <property type="evidence" value="ECO:0007669"/>
    <property type="project" value="UniProtKB-KW"/>
</dbReference>
<dbReference type="InterPro" id="IPR003173">
    <property type="entry name" value="PC4_C"/>
</dbReference>
<evidence type="ECO:0000256" key="3">
    <source>
        <dbReference type="ARBA" id="ARBA00023015"/>
    </source>
</evidence>
<keyword evidence="9" id="KW-1185">Reference proteome</keyword>
<reference evidence="8 9" key="1">
    <citation type="submission" date="2016-07" db="EMBL/GenBank/DDBJ databases">
        <title>Draft genome of the white-rot fungus Obba rivulosa 3A-2.</title>
        <authorList>
            <consortium name="DOE Joint Genome Institute"/>
            <person name="Miettinen O."/>
            <person name="Riley R."/>
            <person name="Acob R."/>
            <person name="Barry K."/>
            <person name="Cullen D."/>
            <person name="De Vries R."/>
            <person name="Hainaut M."/>
            <person name="Hatakka A."/>
            <person name="Henrissat B."/>
            <person name="Hilden K."/>
            <person name="Kuo R."/>
            <person name="Labutti K."/>
            <person name="Lipzen A."/>
            <person name="Makela M.R."/>
            <person name="Sandor L."/>
            <person name="Spatafora J.W."/>
            <person name="Grigoriev I.V."/>
            <person name="Hibbett D.S."/>
        </authorList>
    </citation>
    <scope>NUCLEOTIDE SEQUENCE [LARGE SCALE GENOMIC DNA]</scope>
    <source>
        <strain evidence="8 9">3A-2</strain>
    </source>
</reference>
<dbReference type="EMBL" id="KV722579">
    <property type="protein sequence ID" value="OCH85517.1"/>
    <property type="molecule type" value="Genomic_DNA"/>
</dbReference>
<evidence type="ECO:0000256" key="1">
    <source>
        <dbReference type="ARBA" id="ARBA00004123"/>
    </source>
</evidence>
<evidence type="ECO:0000256" key="6">
    <source>
        <dbReference type="ARBA" id="ARBA00023242"/>
    </source>
</evidence>
<protein>
    <submittedName>
        <fullName evidence="8">SsDNA-binding transcriptional regulator</fullName>
    </submittedName>
</protein>
<sequence>VQTNNFGEQYIELGPKRRVTARKYEGSFFLDIREFFGDEGAKKPGRKGIALSPEQWEVLRNNIDNIDAMFAKVKGSAKE</sequence>
<dbReference type="Pfam" id="PF02229">
    <property type="entry name" value="PC4"/>
    <property type="match status" value="1"/>
</dbReference>
<dbReference type="GO" id="GO:0060261">
    <property type="term" value="P:positive regulation of transcription initiation by RNA polymerase II"/>
    <property type="evidence" value="ECO:0007669"/>
    <property type="project" value="InterPro"/>
</dbReference>
<keyword evidence="4 8" id="KW-0238">DNA-binding</keyword>
<gene>
    <name evidence="8" type="ORF">OBBRIDRAFT_739776</name>
</gene>
<accession>A0A8E2AP25</accession>
<feature type="domain" description="Transcriptional coactivator p15 (PC4) C-terminal" evidence="7">
    <location>
        <begin position="12"/>
        <end position="61"/>
    </location>
</feature>
<evidence type="ECO:0000259" key="7">
    <source>
        <dbReference type="Pfam" id="PF02229"/>
    </source>
</evidence>
<keyword evidence="6" id="KW-0539">Nucleus</keyword>
<dbReference type="Proteomes" id="UP000250043">
    <property type="component" value="Unassembled WGS sequence"/>
</dbReference>
<keyword evidence="5" id="KW-0804">Transcription</keyword>
<keyword evidence="3" id="KW-0805">Transcription regulation</keyword>
<dbReference type="Gene3D" id="2.30.31.10">
    <property type="entry name" value="Transcriptional Coactivator Pc4, Chain A"/>
    <property type="match status" value="1"/>
</dbReference>
<comment type="subcellular location">
    <subcellularLocation>
        <location evidence="1">Nucleus</location>
    </subcellularLocation>
</comment>
<organism evidence="8 9">
    <name type="scientific">Obba rivulosa</name>
    <dbReference type="NCBI Taxonomy" id="1052685"/>
    <lineage>
        <taxon>Eukaryota</taxon>
        <taxon>Fungi</taxon>
        <taxon>Dikarya</taxon>
        <taxon>Basidiomycota</taxon>
        <taxon>Agaricomycotina</taxon>
        <taxon>Agaricomycetes</taxon>
        <taxon>Polyporales</taxon>
        <taxon>Gelatoporiaceae</taxon>
        <taxon>Obba</taxon>
    </lineage>
</organism>
<evidence type="ECO:0000313" key="9">
    <source>
        <dbReference type="Proteomes" id="UP000250043"/>
    </source>
</evidence>
<proteinExistence type="inferred from homology"/>
<dbReference type="SUPFAM" id="SSF54447">
    <property type="entry name" value="ssDNA-binding transcriptional regulator domain"/>
    <property type="match status" value="1"/>
</dbReference>
<evidence type="ECO:0000256" key="2">
    <source>
        <dbReference type="ARBA" id="ARBA00009001"/>
    </source>
</evidence>
<dbReference type="OrthoDB" id="2505440at2759"/>